<feature type="compositionally biased region" description="Basic and acidic residues" evidence="4">
    <location>
        <begin position="75"/>
        <end position="100"/>
    </location>
</feature>
<accession>A0ABY6R8I1</accession>
<feature type="compositionally biased region" description="Basic and acidic residues" evidence="4">
    <location>
        <begin position="24"/>
        <end position="46"/>
    </location>
</feature>
<name>A0ABY6R8I1_9ACTN</name>
<organism evidence="6 7">
    <name type="scientific">Streptomyces tanashiensis</name>
    <dbReference type="NCBI Taxonomy" id="67367"/>
    <lineage>
        <taxon>Bacteria</taxon>
        <taxon>Bacillati</taxon>
        <taxon>Actinomycetota</taxon>
        <taxon>Actinomycetes</taxon>
        <taxon>Kitasatosporales</taxon>
        <taxon>Streptomycetaceae</taxon>
        <taxon>Streptomyces</taxon>
    </lineage>
</organism>
<protein>
    <submittedName>
        <fullName evidence="6">GAF domain-containing protein</fullName>
    </submittedName>
</protein>
<dbReference type="SMART" id="SM00862">
    <property type="entry name" value="Trans_reg_C"/>
    <property type="match status" value="1"/>
</dbReference>
<keyword evidence="3" id="KW-0804">Transcription</keyword>
<dbReference type="SUPFAM" id="SSF46894">
    <property type="entry name" value="C-terminal effector domain of the bipartite response regulators"/>
    <property type="match status" value="1"/>
</dbReference>
<dbReference type="InterPro" id="IPR016032">
    <property type="entry name" value="Sig_transdc_resp-reg_C-effctor"/>
</dbReference>
<sequence>MSATGRDDLDEEAELSDAWVAAEPRTERTPAEDRGREDGPRRRADRGAASGRRSAATRGAEADTGGETAPGDRPASGRETEPGLRRDTDRGREHGPRGETESGGETASGTREARPLVAASWRRSVRARVSPDGAARVELDEDELAAYRDAHPLAAAMPVIRELMGAYATDGEHLLAVCDAAGRMLWVEGHPGTLRKARGMNFVAGARWSEAAVGTNAPGTALAVDRPVQVVAAEHFRRPVRAWTCAAAPVHDPHSGRVLGAVDITGGERLAHPHSLGFVQAVARAAESQLALLGPAPEPGRLRLSALGRDEAVLSVGGLRLRLSRRHSEILVVLAHRPEGVSGDELLTLLYEDEAVTPVTLRAELSRLRALLGPDALRSRPYRLAGAVDADFATVDRRLASGAVAAAAGDYAGPLLPASAAPGVVRLRERLADRMRAALVDRGDPGLLADWAYSAWGEDDVVVWRALCAAVPANLLPPVRARLDSLEAELSAGATGLQRTGHHTRA</sequence>
<dbReference type="Gene3D" id="3.30.450.40">
    <property type="match status" value="1"/>
</dbReference>
<dbReference type="Proteomes" id="UP001164506">
    <property type="component" value="Chromosome"/>
</dbReference>
<evidence type="ECO:0000313" key="7">
    <source>
        <dbReference type="Proteomes" id="UP001164506"/>
    </source>
</evidence>
<keyword evidence="2" id="KW-0238">DNA-binding</keyword>
<feature type="domain" description="OmpR/PhoB-type" evidence="5">
    <location>
        <begin position="318"/>
        <end position="384"/>
    </location>
</feature>
<keyword evidence="7" id="KW-1185">Reference proteome</keyword>
<feature type="region of interest" description="Disordered" evidence="4">
    <location>
        <begin position="1"/>
        <end position="116"/>
    </location>
</feature>
<evidence type="ECO:0000256" key="4">
    <source>
        <dbReference type="SAM" id="MobiDB-lite"/>
    </source>
</evidence>
<dbReference type="InterPro" id="IPR029016">
    <property type="entry name" value="GAF-like_dom_sf"/>
</dbReference>
<feature type="compositionally biased region" description="Low complexity" evidence="4">
    <location>
        <begin position="47"/>
        <end position="59"/>
    </location>
</feature>
<dbReference type="InterPro" id="IPR001867">
    <property type="entry name" value="OmpR/PhoB-type_DNA-bd"/>
</dbReference>
<dbReference type="InterPro" id="IPR003018">
    <property type="entry name" value="GAF"/>
</dbReference>
<evidence type="ECO:0000256" key="2">
    <source>
        <dbReference type="ARBA" id="ARBA00023125"/>
    </source>
</evidence>
<evidence type="ECO:0000259" key="5">
    <source>
        <dbReference type="SMART" id="SM00862"/>
    </source>
</evidence>
<reference evidence="6" key="1">
    <citation type="submission" date="2021-09" db="EMBL/GenBank/DDBJ databases">
        <title>Complete genome sequence and metabolic characterization of Streptomyces tanashiensis DSM 731 the producer of antibacterial Kalafungin and diverse secondary metabolites.</title>
        <authorList>
            <person name="Abbasi M.N."/>
            <person name="Anwar M.N."/>
            <person name="Alam K."/>
            <person name="Shoaib M."/>
            <person name="Lin Z."/>
            <person name="Hayat M."/>
            <person name="Ali M.I."/>
            <person name="Malik H.M.T."/>
            <person name="Ahmed I."/>
            <person name="Li A."/>
            <person name="Hailong Wang H."/>
            <person name="Zhang Y."/>
        </authorList>
    </citation>
    <scope>NUCLEOTIDE SEQUENCE</scope>
    <source>
        <strain evidence="6">Kala</strain>
    </source>
</reference>
<proteinExistence type="predicted"/>
<dbReference type="Gene3D" id="1.10.10.10">
    <property type="entry name" value="Winged helix-like DNA-binding domain superfamily/Winged helix DNA-binding domain"/>
    <property type="match status" value="1"/>
</dbReference>
<dbReference type="InterPro" id="IPR036388">
    <property type="entry name" value="WH-like_DNA-bd_sf"/>
</dbReference>
<evidence type="ECO:0000256" key="1">
    <source>
        <dbReference type="ARBA" id="ARBA00023015"/>
    </source>
</evidence>
<dbReference type="EMBL" id="CP084204">
    <property type="protein sequence ID" value="UZX26378.1"/>
    <property type="molecule type" value="Genomic_DNA"/>
</dbReference>
<keyword evidence="1" id="KW-0805">Transcription regulation</keyword>
<evidence type="ECO:0000313" key="6">
    <source>
        <dbReference type="EMBL" id="UZX26378.1"/>
    </source>
</evidence>
<evidence type="ECO:0000256" key="3">
    <source>
        <dbReference type="ARBA" id="ARBA00023163"/>
    </source>
</evidence>
<dbReference type="Pfam" id="PF01590">
    <property type="entry name" value="GAF"/>
    <property type="match status" value="1"/>
</dbReference>
<gene>
    <name evidence="6" type="ORF">LDH80_02705</name>
</gene>